<evidence type="ECO:0000259" key="1">
    <source>
        <dbReference type="Pfam" id="PF14415"/>
    </source>
</evidence>
<comment type="caution">
    <text evidence="2">The sequence shown here is derived from an EMBL/GenBank/DDBJ whole genome shotgun (WGS) entry which is preliminary data.</text>
</comment>
<accession>A0A3A5L996</accession>
<protein>
    <submittedName>
        <fullName evidence="2">DUF4424 domain-containing protein</fullName>
    </submittedName>
</protein>
<organism evidence="2 3">
    <name type="scientific">Mesorhizobium waimense</name>
    <dbReference type="NCBI Taxonomy" id="1300307"/>
    <lineage>
        <taxon>Bacteria</taxon>
        <taxon>Pseudomonadati</taxon>
        <taxon>Pseudomonadota</taxon>
        <taxon>Alphaproteobacteria</taxon>
        <taxon>Hyphomicrobiales</taxon>
        <taxon>Phyllobacteriaceae</taxon>
        <taxon>Mesorhizobium</taxon>
    </lineage>
</organism>
<reference evidence="2 3" key="1">
    <citation type="submission" date="2018-09" db="EMBL/GenBank/DDBJ databases">
        <title>Mesorhizobium carmichaelinearum sp. nov. isolated from Carmichaelinea spp. root nodules in New Zealand.</title>
        <authorList>
            <person name="De Meyer S.E."/>
        </authorList>
    </citation>
    <scope>NUCLEOTIDE SEQUENCE [LARGE SCALE GENOMIC DNA]</scope>
    <source>
        <strain evidence="2 3">ICMP19557</strain>
    </source>
</reference>
<dbReference type="Proteomes" id="UP000272706">
    <property type="component" value="Unassembled WGS sequence"/>
</dbReference>
<dbReference type="AlphaFoldDB" id="A0A3A5L996"/>
<feature type="domain" description="DUF4424" evidence="1">
    <location>
        <begin position="21"/>
        <end position="46"/>
    </location>
</feature>
<dbReference type="OrthoDB" id="7299818at2"/>
<evidence type="ECO:0000313" key="3">
    <source>
        <dbReference type="Proteomes" id="UP000272706"/>
    </source>
</evidence>
<dbReference type="EMBL" id="QZWZ01000002">
    <property type="protein sequence ID" value="RJT42084.1"/>
    <property type="molecule type" value="Genomic_DNA"/>
</dbReference>
<dbReference type="Pfam" id="PF14415">
    <property type="entry name" value="DUF4424"/>
    <property type="match status" value="1"/>
</dbReference>
<sequence length="63" mass="6949">MESADLIISPEKVTVDYVFRDVKKMGPTTFEMTGKDFYPERDIDILLLELSDDSVGGEGGYGG</sequence>
<proteinExistence type="predicted"/>
<keyword evidence="3" id="KW-1185">Reference proteome</keyword>
<dbReference type="InterPro" id="IPR025538">
    <property type="entry name" value="DUF4424"/>
</dbReference>
<name>A0A3A5L996_9HYPH</name>
<evidence type="ECO:0000313" key="2">
    <source>
        <dbReference type="EMBL" id="RJT42084.1"/>
    </source>
</evidence>
<gene>
    <name evidence="2" type="ORF">D3227_03800</name>
</gene>